<sequence length="255" mass="30680">MNPNWFEYTLEGEDIIHDRPVYVLSFRAASKAFERDIKKWRRSHKKKLQQGKFYIDQLDYGLHRMSLKWENPDQETKMSESRRYKYLPIDESMNAYFRRDEDGRYLFSYVNYSASAIGYGYEGEGFHEGKLMKEFAELYAIESYPVALSYDEIRSRYSYGLRGKAPYYILNYVPDLYNGWIFLPGRSTYDPKFWEKATFPPLPNEQKVLSDLSQPRPLSEQFADFSNIQLYIIPELKRRHKISNPYWNRKEIQIY</sequence>
<gene>
    <name evidence="1" type="ORF">A3SI_11544</name>
</gene>
<evidence type="ECO:0000313" key="2">
    <source>
        <dbReference type="Proteomes" id="UP000005551"/>
    </source>
</evidence>
<proteinExistence type="predicted"/>
<dbReference type="AlphaFoldDB" id="I5C2E4"/>
<organism evidence="1 2">
    <name type="scientific">Nitritalea halalkaliphila LW7</name>
    <dbReference type="NCBI Taxonomy" id="1189621"/>
    <lineage>
        <taxon>Bacteria</taxon>
        <taxon>Pseudomonadati</taxon>
        <taxon>Bacteroidota</taxon>
        <taxon>Cytophagia</taxon>
        <taxon>Cytophagales</taxon>
        <taxon>Cyclobacteriaceae</taxon>
        <taxon>Nitritalea</taxon>
    </lineage>
</organism>
<dbReference type="Proteomes" id="UP000005551">
    <property type="component" value="Unassembled WGS sequence"/>
</dbReference>
<accession>I5C2E4</accession>
<name>I5C2E4_9BACT</name>
<keyword evidence="2" id="KW-1185">Reference proteome</keyword>
<dbReference type="EMBL" id="AJYA01000024">
    <property type="protein sequence ID" value="EIM75996.1"/>
    <property type="molecule type" value="Genomic_DNA"/>
</dbReference>
<protein>
    <submittedName>
        <fullName evidence="1">Uncharacterized protein</fullName>
    </submittedName>
</protein>
<reference evidence="1 2" key="1">
    <citation type="submission" date="2012-05" db="EMBL/GenBank/DDBJ databases">
        <title>Genome sequence of Nitritalea halalkaliphila LW7.</title>
        <authorList>
            <person name="Jangir P.K."/>
            <person name="Singh A."/>
            <person name="Shivaji S."/>
            <person name="Sharma R."/>
        </authorList>
    </citation>
    <scope>NUCLEOTIDE SEQUENCE [LARGE SCALE GENOMIC DNA]</scope>
    <source>
        <strain evidence="1 2">LW7</strain>
    </source>
</reference>
<comment type="caution">
    <text evidence="1">The sequence shown here is derived from an EMBL/GenBank/DDBJ whole genome shotgun (WGS) entry which is preliminary data.</text>
</comment>
<evidence type="ECO:0000313" key="1">
    <source>
        <dbReference type="EMBL" id="EIM75996.1"/>
    </source>
</evidence>
<dbReference type="STRING" id="1189621.A3SI_11544"/>